<evidence type="ECO:0008006" key="2">
    <source>
        <dbReference type="Google" id="ProtNLM"/>
    </source>
</evidence>
<dbReference type="AlphaFoldDB" id="A0A1X7U9Z0"/>
<evidence type="ECO:0000313" key="1">
    <source>
        <dbReference type="EnsemblMetazoa" id="Aqu2.1.24575_001"/>
    </source>
</evidence>
<accession>A0A1X7U9Z0</accession>
<name>A0A1X7U9Z0_AMPQE</name>
<reference evidence="1" key="1">
    <citation type="submission" date="2017-05" db="UniProtKB">
        <authorList>
            <consortium name="EnsemblMetazoa"/>
        </authorList>
    </citation>
    <scope>IDENTIFICATION</scope>
</reference>
<dbReference type="EnsemblMetazoa" id="Aqu2.1.24575_001">
    <property type="protein sequence ID" value="Aqu2.1.24575_001"/>
    <property type="gene ID" value="Aqu2.1.24575"/>
</dbReference>
<dbReference type="InParanoid" id="A0A1X7U9Z0"/>
<dbReference type="OrthoDB" id="10046160at2759"/>
<proteinExistence type="predicted"/>
<organism evidence="1">
    <name type="scientific">Amphimedon queenslandica</name>
    <name type="common">Sponge</name>
    <dbReference type="NCBI Taxonomy" id="400682"/>
    <lineage>
        <taxon>Eukaryota</taxon>
        <taxon>Metazoa</taxon>
        <taxon>Porifera</taxon>
        <taxon>Demospongiae</taxon>
        <taxon>Heteroscleromorpha</taxon>
        <taxon>Haplosclerida</taxon>
        <taxon>Niphatidae</taxon>
        <taxon>Amphimedon</taxon>
    </lineage>
</organism>
<protein>
    <recommendedName>
        <fullName evidence="2">HAT C-terminal dimerisation domain-containing protein</fullName>
    </recommendedName>
</protein>
<sequence>MGNTILRSILNVINNSMWYSAIADEALELATGEVKRRFDQEDLFMIREIEDLRIKSINGQKIMDISDKLQNYCTPDIDQNRLKCQLSLLSDMIKSAIQNQDQMVINVRTIVEAMNTSEIYKGMLTEVYKMLELYFTFPVTTSTAERFFSSLDRINTFLRCSMTKCRVNNLFL</sequence>